<evidence type="ECO:0000313" key="3">
    <source>
        <dbReference type="Proteomes" id="UP000586827"/>
    </source>
</evidence>
<keyword evidence="1" id="KW-0812">Transmembrane</keyword>
<organism evidence="2 3">
    <name type="scientific">Nocardia uniformis</name>
    <dbReference type="NCBI Taxonomy" id="53432"/>
    <lineage>
        <taxon>Bacteria</taxon>
        <taxon>Bacillati</taxon>
        <taxon>Actinomycetota</taxon>
        <taxon>Actinomycetes</taxon>
        <taxon>Mycobacteriales</taxon>
        <taxon>Nocardiaceae</taxon>
        <taxon>Nocardia</taxon>
    </lineage>
</organism>
<evidence type="ECO:0000313" key="2">
    <source>
        <dbReference type="EMBL" id="NNH75520.1"/>
    </source>
</evidence>
<feature type="transmembrane region" description="Helical" evidence="1">
    <location>
        <begin position="44"/>
        <end position="63"/>
    </location>
</feature>
<reference evidence="2 3" key="1">
    <citation type="submission" date="2020-05" db="EMBL/GenBank/DDBJ databases">
        <title>MicrobeNet Type strains.</title>
        <authorList>
            <person name="Nicholson A.C."/>
        </authorList>
    </citation>
    <scope>NUCLEOTIDE SEQUENCE [LARGE SCALE GENOMIC DNA]</scope>
    <source>
        <strain evidence="2 3">JCM 3224</strain>
    </source>
</reference>
<proteinExistence type="predicted"/>
<keyword evidence="1" id="KW-1133">Transmembrane helix</keyword>
<keyword evidence="3" id="KW-1185">Reference proteome</keyword>
<comment type="caution">
    <text evidence="2">The sequence shown here is derived from an EMBL/GenBank/DDBJ whole genome shotgun (WGS) entry which is preliminary data.</text>
</comment>
<gene>
    <name evidence="2" type="ORF">HLB23_37695</name>
</gene>
<sequence length="64" mass="6483">MPRGHAQSSNSARQTVRVASVLLLALAGFLIGGAYSTWKTARPLAIGLGVCGTLAAAGAILYLV</sequence>
<evidence type="ECO:0000256" key="1">
    <source>
        <dbReference type="SAM" id="Phobius"/>
    </source>
</evidence>
<keyword evidence="1" id="KW-0472">Membrane</keyword>
<name>A0A849CFD9_9NOCA</name>
<protein>
    <submittedName>
        <fullName evidence="2">Uncharacterized protein</fullName>
    </submittedName>
</protein>
<dbReference type="EMBL" id="JABELX010000023">
    <property type="protein sequence ID" value="NNH75520.1"/>
    <property type="molecule type" value="Genomic_DNA"/>
</dbReference>
<accession>A0A849CFD9</accession>
<dbReference type="Proteomes" id="UP000586827">
    <property type="component" value="Unassembled WGS sequence"/>
</dbReference>
<feature type="transmembrane region" description="Helical" evidence="1">
    <location>
        <begin position="21"/>
        <end position="38"/>
    </location>
</feature>
<dbReference type="AlphaFoldDB" id="A0A849CFD9"/>